<dbReference type="GO" id="GO:0003677">
    <property type="term" value="F:DNA binding"/>
    <property type="evidence" value="ECO:0007669"/>
    <property type="project" value="UniProtKB-KW"/>
</dbReference>
<comment type="caution">
    <text evidence="3">The sequence shown here is derived from an EMBL/GenBank/DDBJ whole genome shotgun (WGS) entry which is preliminary data.</text>
</comment>
<evidence type="ECO:0000313" key="3">
    <source>
        <dbReference type="EMBL" id="OGG13707.1"/>
    </source>
</evidence>
<dbReference type="STRING" id="1798375.A2773_00600"/>
<evidence type="ECO:0000256" key="1">
    <source>
        <dbReference type="ARBA" id="ARBA00022747"/>
    </source>
</evidence>
<evidence type="ECO:0000256" key="2">
    <source>
        <dbReference type="ARBA" id="ARBA00023125"/>
    </source>
</evidence>
<proteinExistence type="predicted"/>
<dbReference type="PANTHER" id="PTHR30408">
    <property type="entry name" value="TYPE-1 RESTRICTION ENZYME ECOKI SPECIFICITY PROTEIN"/>
    <property type="match status" value="1"/>
</dbReference>
<keyword evidence="2" id="KW-0238">DNA-binding</keyword>
<name>A0A1F5ZNQ4_9BACT</name>
<evidence type="ECO:0008006" key="5">
    <source>
        <dbReference type="Google" id="ProtNLM"/>
    </source>
</evidence>
<dbReference type="EMBL" id="MFJE01000040">
    <property type="protein sequence ID" value="OGG13707.1"/>
    <property type="molecule type" value="Genomic_DNA"/>
</dbReference>
<protein>
    <recommendedName>
        <fullName evidence="5">Type I restriction modification DNA specificity domain-containing protein</fullName>
    </recommendedName>
</protein>
<dbReference type="Gene3D" id="3.90.220.20">
    <property type="entry name" value="DNA methylase specificity domains"/>
    <property type="match status" value="1"/>
</dbReference>
<gene>
    <name evidence="3" type="ORF">A2773_00600</name>
</gene>
<dbReference type="InterPro" id="IPR044946">
    <property type="entry name" value="Restrct_endonuc_typeI_TRD_sf"/>
</dbReference>
<sequence>MDELRRITKSKVKHFIVEPIVLGASISPTDFDESGEYYYVSMATVKNYCLELDDSQRVSGNYSKENTNKAIQKNDIIMTRSGVAIGKFALVEDDIYGIFADFTMRIRLHDYNPLFAYYYFRTDYFQHLIHSHKKGLQNKNIFPSQIQEFPMIDISLKAQQNIVGEIKTKLDAQEEMKKKIEIQRNKIDEIIENSVK</sequence>
<organism evidence="3 4">
    <name type="scientific">Candidatus Gottesmanbacteria bacterium RIFCSPHIGHO2_01_FULL_39_10</name>
    <dbReference type="NCBI Taxonomy" id="1798375"/>
    <lineage>
        <taxon>Bacteria</taxon>
        <taxon>Candidatus Gottesmaniibacteriota</taxon>
    </lineage>
</organism>
<dbReference type="InterPro" id="IPR052021">
    <property type="entry name" value="Type-I_RS_S_subunit"/>
</dbReference>
<reference evidence="3 4" key="1">
    <citation type="journal article" date="2016" name="Nat. Commun.">
        <title>Thousands of microbial genomes shed light on interconnected biogeochemical processes in an aquifer system.</title>
        <authorList>
            <person name="Anantharaman K."/>
            <person name="Brown C.T."/>
            <person name="Hug L.A."/>
            <person name="Sharon I."/>
            <person name="Castelle C.J."/>
            <person name="Probst A.J."/>
            <person name="Thomas B.C."/>
            <person name="Singh A."/>
            <person name="Wilkins M.J."/>
            <person name="Karaoz U."/>
            <person name="Brodie E.L."/>
            <person name="Williams K.H."/>
            <person name="Hubbard S.S."/>
            <person name="Banfield J.F."/>
        </authorList>
    </citation>
    <scope>NUCLEOTIDE SEQUENCE [LARGE SCALE GENOMIC DNA]</scope>
</reference>
<evidence type="ECO:0000313" key="4">
    <source>
        <dbReference type="Proteomes" id="UP000177383"/>
    </source>
</evidence>
<dbReference type="PANTHER" id="PTHR30408:SF12">
    <property type="entry name" value="TYPE I RESTRICTION ENZYME MJAVIII SPECIFICITY SUBUNIT"/>
    <property type="match status" value="1"/>
</dbReference>
<dbReference type="Proteomes" id="UP000177383">
    <property type="component" value="Unassembled WGS sequence"/>
</dbReference>
<dbReference type="AlphaFoldDB" id="A0A1F5ZNQ4"/>
<dbReference type="GO" id="GO:0009307">
    <property type="term" value="P:DNA restriction-modification system"/>
    <property type="evidence" value="ECO:0007669"/>
    <property type="project" value="UniProtKB-KW"/>
</dbReference>
<accession>A0A1F5ZNQ4</accession>
<keyword evidence="1" id="KW-0680">Restriction system</keyword>
<dbReference type="SUPFAM" id="SSF116734">
    <property type="entry name" value="DNA methylase specificity domain"/>
    <property type="match status" value="1"/>
</dbReference>